<keyword evidence="3" id="KW-0813">Transport</keyword>
<evidence type="ECO:0000256" key="9">
    <source>
        <dbReference type="SAM" id="Phobius"/>
    </source>
</evidence>
<keyword evidence="6 9" id="KW-1133">Transmembrane helix</keyword>
<feature type="transmembrane region" description="Helical" evidence="9">
    <location>
        <begin position="182"/>
        <end position="199"/>
    </location>
</feature>
<organism evidence="12 13">
    <name type="scientific">Neoroseomonas marina</name>
    <dbReference type="NCBI Taxonomy" id="1232220"/>
    <lineage>
        <taxon>Bacteria</taxon>
        <taxon>Pseudomonadati</taxon>
        <taxon>Pseudomonadota</taxon>
        <taxon>Alphaproteobacteria</taxon>
        <taxon>Acetobacterales</taxon>
        <taxon>Acetobacteraceae</taxon>
        <taxon>Neoroseomonas</taxon>
    </lineage>
</organism>
<dbReference type="Proteomes" id="UP000548582">
    <property type="component" value="Unassembled WGS sequence"/>
</dbReference>
<dbReference type="InterPro" id="IPR027469">
    <property type="entry name" value="Cation_efflux_TMD_sf"/>
</dbReference>
<dbReference type="SUPFAM" id="SSF161111">
    <property type="entry name" value="Cation efflux protein transmembrane domain-like"/>
    <property type="match status" value="1"/>
</dbReference>
<proteinExistence type="inferred from homology"/>
<evidence type="ECO:0000259" key="10">
    <source>
        <dbReference type="Pfam" id="PF01545"/>
    </source>
</evidence>
<keyword evidence="13" id="KW-1185">Reference proteome</keyword>
<dbReference type="Gene3D" id="1.20.1510.10">
    <property type="entry name" value="Cation efflux protein transmembrane domain"/>
    <property type="match status" value="1"/>
</dbReference>
<dbReference type="InterPro" id="IPR050291">
    <property type="entry name" value="CDF_Transporter"/>
</dbReference>
<reference evidence="12 13" key="1">
    <citation type="submission" date="2020-03" db="EMBL/GenBank/DDBJ databases">
        <authorList>
            <person name="Sun Q."/>
        </authorList>
    </citation>
    <scope>NUCLEOTIDE SEQUENCE [LARGE SCALE GENOMIC DNA]</scope>
    <source>
        <strain evidence="12 13">JC162</strain>
    </source>
</reference>
<dbReference type="NCBIfam" id="TIGR01297">
    <property type="entry name" value="CDF"/>
    <property type="match status" value="1"/>
</dbReference>
<evidence type="ECO:0000256" key="3">
    <source>
        <dbReference type="ARBA" id="ARBA00022448"/>
    </source>
</evidence>
<feature type="transmembrane region" description="Helical" evidence="9">
    <location>
        <begin position="12"/>
        <end position="33"/>
    </location>
</feature>
<dbReference type="Pfam" id="PF01545">
    <property type="entry name" value="Cation_efflux"/>
    <property type="match status" value="1"/>
</dbReference>
<sequence length="300" mass="31469">MTEGRLGQATTLAIGSVVVAIAVLALKGVAWWLTGSVALMADALESIVNVAAAVAALAAVHYSSMPADDNHPYGHAKAEYFSAVLEGALIVVAALVILHESWGALRNPRAPEQAGIGLLVSAFASGVNATWALMLMRRGRALRSPALLADARHLWSDVVTSAGVIVGVGLVAMTGILWLDPLLAALTAVNILVSGFRLLRESVGGLMDEAVPPATMDRIRAIVAEQAEGAIEAHDLRSRHAGRFTFLEFHLVVPGGMTVREAHDICDRIEAALKSELASAIITIHVEPEGKAKQKGVPVL</sequence>
<dbReference type="PANTHER" id="PTHR43840:SF15">
    <property type="entry name" value="MITOCHONDRIAL METAL TRANSPORTER 1-RELATED"/>
    <property type="match status" value="1"/>
</dbReference>
<dbReference type="Gene3D" id="3.30.70.1350">
    <property type="entry name" value="Cation efflux protein, cytoplasmic domain"/>
    <property type="match status" value="1"/>
</dbReference>
<dbReference type="InterPro" id="IPR027470">
    <property type="entry name" value="Cation_efflux_CTD"/>
</dbReference>
<evidence type="ECO:0000313" key="13">
    <source>
        <dbReference type="Proteomes" id="UP000548582"/>
    </source>
</evidence>
<dbReference type="SUPFAM" id="SSF160240">
    <property type="entry name" value="Cation efflux protein cytoplasmic domain-like"/>
    <property type="match status" value="1"/>
</dbReference>
<dbReference type="Pfam" id="PF16916">
    <property type="entry name" value="ZT_dimer"/>
    <property type="match status" value="1"/>
</dbReference>
<feature type="transmembrane region" description="Helical" evidence="9">
    <location>
        <begin position="39"/>
        <end position="60"/>
    </location>
</feature>
<dbReference type="AlphaFoldDB" id="A0A848EF03"/>
<feature type="transmembrane region" description="Helical" evidence="9">
    <location>
        <begin position="114"/>
        <end position="133"/>
    </location>
</feature>
<evidence type="ECO:0000259" key="11">
    <source>
        <dbReference type="Pfam" id="PF16916"/>
    </source>
</evidence>
<evidence type="ECO:0000256" key="1">
    <source>
        <dbReference type="ARBA" id="ARBA00004651"/>
    </source>
</evidence>
<evidence type="ECO:0000256" key="7">
    <source>
        <dbReference type="ARBA" id="ARBA00023136"/>
    </source>
</evidence>
<comment type="similarity">
    <text evidence="2">Belongs to the cation diffusion facilitator (CDF) transporter (TC 2.A.4) family.</text>
</comment>
<gene>
    <name evidence="12" type="ORF">GWK16_11755</name>
</gene>
<evidence type="ECO:0000313" key="12">
    <source>
        <dbReference type="EMBL" id="NMJ41918.1"/>
    </source>
</evidence>
<dbReference type="InterPro" id="IPR002524">
    <property type="entry name" value="Cation_efflux"/>
</dbReference>
<dbReference type="RefSeq" id="WP_170054148.1">
    <property type="nucleotide sequence ID" value="NZ_JABBKX010000003.1"/>
</dbReference>
<dbReference type="GO" id="GO:0006882">
    <property type="term" value="P:intracellular zinc ion homeostasis"/>
    <property type="evidence" value="ECO:0007669"/>
    <property type="project" value="TreeGrafter"/>
</dbReference>
<protein>
    <recommendedName>
        <fullName evidence="8">Protein p34</fullName>
    </recommendedName>
</protein>
<feature type="transmembrane region" description="Helical" evidence="9">
    <location>
        <begin position="154"/>
        <end position="176"/>
    </location>
</feature>
<keyword evidence="5 9" id="KW-0812">Transmembrane</keyword>
<name>A0A848EF03_9PROT</name>
<evidence type="ECO:0000256" key="2">
    <source>
        <dbReference type="ARBA" id="ARBA00008114"/>
    </source>
</evidence>
<dbReference type="EMBL" id="JABBKX010000003">
    <property type="protein sequence ID" value="NMJ41918.1"/>
    <property type="molecule type" value="Genomic_DNA"/>
</dbReference>
<dbReference type="GO" id="GO:0015341">
    <property type="term" value="F:zinc efflux antiporter activity"/>
    <property type="evidence" value="ECO:0007669"/>
    <property type="project" value="TreeGrafter"/>
</dbReference>
<evidence type="ECO:0000256" key="6">
    <source>
        <dbReference type="ARBA" id="ARBA00022989"/>
    </source>
</evidence>
<dbReference type="GO" id="GO:0005886">
    <property type="term" value="C:plasma membrane"/>
    <property type="evidence" value="ECO:0007669"/>
    <property type="project" value="UniProtKB-SubCell"/>
</dbReference>
<accession>A0A848EF03</accession>
<feature type="domain" description="Cation efflux protein cytoplasmic" evidence="11">
    <location>
        <begin position="212"/>
        <end position="289"/>
    </location>
</feature>
<keyword evidence="4" id="KW-1003">Cell membrane</keyword>
<dbReference type="InterPro" id="IPR058533">
    <property type="entry name" value="Cation_efflux_TM"/>
</dbReference>
<feature type="transmembrane region" description="Helical" evidence="9">
    <location>
        <begin position="80"/>
        <end position="102"/>
    </location>
</feature>
<comment type="caution">
    <text evidence="12">The sequence shown here is derived from an EMBL/GenBank/DDBJ whole genome shotgun (WGS) entry which is preliminary data.</text>
</comment>
<dbReference type="FunFam" id="3.30.70.1350:FF:000002">
    <property type="entry name" value="Ferrous-iron efflux pump FieF"/>
    <property type="match status" value="1"/>
</dbReference>
<dbReference type="GO" id="GO:0015086">
    <property type="term" value="F:cadmium ion transmembrane transporter activity"/>
    <property type="evidence" value="ECO:0007669"/>
    <property type="project" value="TreeGrafter"/>
</dbReference>
<evidence type="ECO:0000256" key="8">
    <source>
        <dbReference type="ARBA" id="ARBA00068882"/>
    </source>
</evidence>
<evidence type="ECO:0000256" key="4">
    <source>
        <dbReference type="ARBA" id="ARBA00022475"/>
    </source>
</evidence>
<keyword evidence="7 9" id="KW-0472">Membrane</keyword>
<dbReference type="GO" id="GO:0015093">
    <property type="term" value="F:ferrous iron transmembrane transporter activity"/>
    <property type="evidence" value="ECO:0007669"/>
    <property type="project" value="TreeGrafter"/>
</dbReference>
<evidence type="ECO:0000256" key="5">
    <source>
        <dbReference type="ARBA" id="ARBA00022692"/>
    </source>
</evidence>
<feature type="domain" description="Cation efflux protein transmembrane" evidence="10">
    <location>
        <begin position="16"/>
        <end position="207"/>
    </location>
</feature>
<comment type="subcellular location">
    <subcellularLocation>
        <location evidence="1">Cell membrane</location>
        <topology evidence="1">Multi-pass membrane protein</topology>
    </subcellularLocation>
</comment>
<dbReference type="PANTHER" id="PTHR43840">
    <property type="entry name" value="MITOCHONDRIAL METAL TRANSPORTER 1-RELATED"/>
    <property type="match status" value="1"/>
</dbReference>
<dbReference type="InterPro" id="IPR036837">
    <property type="entry name" value="Cation_efflux_CTD_sf"/>
</dbReference>